<feature type="non-terminal residue" evidence="3">
    <location>
        <position position="1"/>
    </location>
</feature>
<dbReference type="PROSITE" id="PS50181">
    <property type="entry name" value="FBOX"/>
    <property type="match status" value="1"/>
</dbReference>
<accession>A0A5J9U0T1</accession>
<feature type="region of interest" description="Disordered" evidence="1">
    <location>
        <begin position="1"/>
        <end position="26"/>
    </location>
</feature>
<organism evidence="3 4">
    <name type="scientific">Eragrostis curvula</name>
    <name type="common">weeping love grass</name>
    <dbReference type="NCBI Taxonomy" id="38414"/>
    <lineage>
        <taxon>Eukaryota</taxon>
        <taxon>Viridiplantae</taxon>
        <taxon>Streptophyta</taxon>
        <taxon>Embryophyta</taxon>
        <taxon>Tracheophyta</taxon>
        <taxon>Spermatophyta</taxon>
        <taxon>Magnoliopsida</taxon>
        <taxon>Liliopsida</taxon>
        <taxon>Poales</taxon>
        <taxon>Poaceae</taxon>
        <taxon>PACMAD clade</taxon>
        <taxon>Chloridoideae</taxon>
        <taxon>Eragrostideae</taxon>
        <taxon>Eragrostidinae</taxon>
        <taxon>Eragrostis</taxon>
    </lineage>
</organism>
<evidence type="ECO:0000313" key="3">
    <source>
        <dbReference type="EMBL" id="TVU17214.1"/>
    </source>
</evidence>
<gene>
    <name evidence="3" type="ORF">EJB05_33233</name>
</gene>
<protein>
    <recommendedName>
        <fullName evidence="2">F-box domain-containing protein</fullName>
    </recommendedName>
</protein>
<comment type="caution">
    <text evidence="3">The sequence shown here is derived from an EMBL/GenBank/DDBJ whole genome shotgun (WGS) entry which is preliminary data.</text>
</comment>
<dbReference type="AlphaFoldDB" id="A0A5J9U0T1"/>
<proteinExistence type="predicted"/>
<keyword evidence="4" id="KW-1185">Reference proteome</keyword>
<name>A0A5J9U0T1_9POAL</name>
<dbReference type="InterPro" id="IPR001810">
    <property type="entry name" value="F-box_dom"/>
</dbReference>
<evidence type="ECO:0000259" key="2">
    <source>
        <dbReference type="PROSITE" id="PS50181"/>
    </source>
</evidence>
<reference evidence="3 4" key="1">
    <citation type="journal article" date="2019" name="Sci. Rep.">
        <title>A high-quality genome of Eragrostis curvula grass provides insights into Poaceae evolution and supports new strategies to enhance forage quality.</title>
        <authorList>
            <person name="Carballo J."/>
            <person name="Santos B.A.C.M."/>
            <person name="Zappacosta D."/>
            <person name="Garbus I."/>
            <person name="Selva J.P."/>
            <person name="Gallo C.A."/>
            <person name="Diaz A."/>
            <person name="Albertini E."/>
            <person name="Caccamo M."/>
            <person name="Echenique V."/>
        </authorList>
    </citation>
    <scope>NUCLEOTIDE SEQUENCE [LARGE SCALE GENOMIC DNA]</scope>
    <source>
        <strain evidence="4">cv. Victoria</strain>
        <tissue evidence="3">Leaf</tissue>
    </source>
</reference>
<feature type="domain" description="F-box" evidence="2">
    <location>
        <begin position="43"/>
        <end position="73"/>
    </location>
</feature>
<dbReference type="Gramene" id="TVU17214">
    <property type="protein sequence ID" value="TVU17214"/>
    <property type="gene ID" value="EJB05_33233"/>
</dbReference>
<dbReference type="EMBL" id="RWGY01000029">
    <property type="protein sequence ID" value="TVU17214.1"/>
    <property type="molecule type" value="Genomic_DNA"/>
</dbReference>
<evidence type="ECO:0000256" key="1">
    <source>
        <dbReference type="SAM" id="MobiDB-lite"/>
    </source>
</evidence>
<sequence>MPSPTLLAAAEAAHARRRRRKHRPASDSVTLHLSVFRSLQLPPRDLAGLPPELISSVFHRLDPVEIMLSADKV</sequence>
<evidence type="ECO:0000313" key="4">
    <source>
        <dbReference type="Proteomes" id="UP000324897"/>
    </source>
</evidence>
<dbReference type="Proteomes" id="UP000324897">
    <property type="component" value="Chromosome 7"/>
</dbReference>